<reference evidence="1 2" key="1">
    <citation type="submission" date="2020-11" db="EMBL/GenBank/DDBJ databases">
        <title>The genome sequence of Novosphingobium sp. 1Y9A.</title>
        <authorList>
            <person name="Liu Y."/>
        </authorList>
    </citation>
    <scope>NUCLEOTIDE SEQUENCE [LARGE SCALE GENOMIC DNA]</scope>
    <source>
        <strain evidence="1 2">1Y9A</strain>
    </source>
</reference>
<keyword evidence="2" id="KW-1185">Reference proteome</keyword>
<evidence type="ECO:0000313" key="1">
    <source>
        <dbReference type="EMBL" id="MBF9152993.1"/>
    </source>
</evidence>
<name>A0ABS0HL70_9SPHN</name>
<gene>
    <name evidence="1" type="ORF">I2488_18470</name>
</gene>
<evidence type="ECO:0000313" key="2">
    <source>
        <dbReference type="Proteomes" id="UP000600799"/>
    </source>
</evidence>
<dbReference type="EMBL" id="JADQDC010000018">
    <property type="protein sequence ID" value="MBF9152993.1"/>
    <property type="molecule type" value="Genomic_DNA"/>
</dbReference>
<proteinExistence type="predicted"/>
<protein>
    <submittedName>
        <fullName evidence="1">Uncharacterized protein</fullName>
    </submittedName>
</protein>
<accession>A0ABS0HL70</accession>
<dbReference type="Proteomes" id="UP000600799">
    <property type="component" value="Unassembled WGS sequence"/>
</dbReference>
<organism evidence="1 2">
    <name type="scientific">Novosphingobium jiangmenense</name>
    <dbReference type="NCBI Taxonomy" id="2791981"/>
    <lineage>
        <taxon>Bacteria</taxon>
        <taxon>Pseudomonadati</taxon>
        <taxon>Pseudomonadota</taxon>
        <taxon>Alphaproteobacteria</taxon>
        <taxon>Sphingomonadales</taxon>
        <taxon>Sphingomonadaceae</taxon>
        <taxon>Novosphingobium</taxon>
    </lineage>
</organism>
<sequence length="98" mass="10349">MSVAGTYNCVTRTPMGDQTSTFTVNVDGDSFTGTNSGQMGSMDVENGKVDGNTLTWQMKMTVPMPMTLDCTATVDGDKLDGKVTAGMFGTFPMEGTRA</sequence>
<dbReference type="RefSeq" id="WP_196277260.1">
    <property type="nucleotide sequence ID" value="NZ_JADQDC010000018.1"/>
</dbReference>
<comment type="caution">
    <text evidence="1">The sequence shown here is derived from an EMBL/GenBank/DDBJ whole genome shotgun (WGS) entry which is preliminary data.</text>
</comment>